<evidence type="ECO:0000256" key="1">
    <source>
        <dbReference type="ARBA" id="ARBA00022475"/>
    </source>
</evidence>
<dbReference type="CDD" id="cd13585">
    <property type="entry name" value="PBP2_TMBP_like"/>
    <property type="match status" value="1"/>
</dbReference>
<dbReference type="AlphaFoldDB" id="A0A0M4FQM0"/>
<dbReference type="Pfam" id="PF01547">
    <property type="entry name" value="SBP_bac_1"/>
    <property type="match status" value="1"/>
</dbReference>
<accession>A0A0M4FQM0</accession>
<sequence>MKKKWWSIPLVCLMVFALFLSGCNSDEGSTKETPEGDGLKGTLKVQILGDIKLDDATNPTTGKRSKGLHVIRDEFQKQHPEAKIEFINVPWDNYVPKTQAMISSGEADVYQMPGITDFASQGLLEPLEPFIEKDKFDLGVYIDNQMDGWKTMGPDDEELKTYGLPVFGDTRFIYFDKKLFDDWGVEYLSENPTLEEIAEKAKKMTGKNPKTGEENYGVYFMGNHSTLFTLLNAVEGQNATWGSGFKFKDMKFQFNSPEMEKGLNWLLDLKQYAPKGLVSAQGSEKWLTKDNNIAIMLNQGPDGKLDFAEKLDGRLGIVDEFKNSEGVGGMFAGSPFAIAKNSKNKELAWEFLKFTSSDFYQKFMWEEHGVLPVVKSSLEWDSVKNSPLTTAAIKTLATPIAPRYPWASSQPRFILQSKIEGALTGELTAKEALEQAQTESEDWLETKK</sequence>
<proteinExistence type="predicted"/>
<keyword evidence="5" id="KW-0449">Lipoprotein</keyword>
<dbReference type="Gene3D" id="3.40.190.10">
    <property type="entry name" value="Periplasmic binding protein-like II"/>
    <property type="match status" value="1"/>
</dbReference>
<evidence type="ECO:0000256" key="6">
    <source>
        <dbReference type="SAM" id="SignalP"/>
    </source>
</evidence>
<dbReference type="STRING" id="1441095.AM592_07795"/>
<dbReference type="InterPro" id="IPR006059">
    <property type="entry name" value="SBP"/>
</dbReference>
<dbReference type="RefSeq" id="WP_053603268.1">
    <property type="nucleotide sequence ID" value="NZ_CP012600.1"/>
</dbReference>
<evidence type="ECO:0000256" key="4">
    <source>
        <dbReference type="ARBA" id="ARBA00023139"/>
    </source>
</evidence>
<dbReference type="EMBL" id="CP012600">
    <property type="protein sequence ID" value="ALC81510.1"/>
    <property type="molecule type" value="Genomic_DNA"/>
</dbReference>
<keyword evidence="2 6" id="KW-0732">Signal</keyword>
<evidence type="ECO:0000256" key="5">
    <source>
        <dbReference type="ARBA" id="ARBA00023288"/>
    </source>
</evidence>
<reference evidence="8" key="1">
    <citation type="submission" date="2015-08" db="EMBL/GenBank/DDBJ databases">
        <title>Genome sequencing project for genomic taxonomy and phylogenomics of Bacillus-like bacteria.</title>
        <authorList>
            <person name="Liu B."/>
            <person name="Wang J."/>
            <person name="Zhu Y."/>
            <person name="Liu G."/>
            <person name="Chen Q."/>
            <person name="Chen Z."/>
            <person name="Lan J."/>
            <person name="Che J."/>
            <person name="Ge C."/>
            <person name="Shi H."/>
            <person name="Pan Z."/>
            <person name="Liu X."/>
        </authorList>
    </citation>
    <scope>NUCLEOTIDE SEQUENCE [LARGE SCALE GENOMIC DNA]</scope>
    <source>
        <strain evidence="8">FJAT-4402</strain>
    </source>
</reference>
<name>A0A0M4FQM0_9BACI</name>
<dbReference type="Proteomes" id="UP000067625">
    <property type="component" value="Chromosome"/>
</dbReference>
<evidence type="ECO:0000313" key="7">
    <source>
        <dbReference type="EMBL" id="ALC81510.1"/>
    </source>
</evidence>
<dbReference type="PROSITE" id="PS51257">
    <property type="entry name" value="PROKAR_LIPOPROTEIN"/>
    <property type="match status" value="1"/>
</dbReference>
<reference evidence="7 8" key="2">
    <citation type="journal article" date="2016" name="Int. J. Syst. Evol. Microbiol.">
        <title>Bacillus gobiensis sp. nov., isolated from a soil sample.</title>
        <authorList>
            <person name="Liu B."/>
            <person name="Liu G.H."/>
            <person name="Cetin S."/>
            <person name="Schumann P."/>
            <person name="Pan Z.Z."/>
            <person name="Chen Q.Q."/>
        </authorList>
    </citation>
    <scope>NUCLEOTIDE SEQUENCE [LARGE SCALE GENOMIC DNA]</scope>
    <source>
        <strain evidence="7 8">FJAT-4402</strain>
    </source>
</reference>
<dbReference type="PANTHER" id="PTHR43649">
    <property type="entry name" value="ARABINOSE-BINDING PROTEIN-RELATED"/>
    <property type="match status" value="1"/>
</dbReference>
<gene>
    <name evidence="7" type="ORF">AM592_07795</name>
</gene>
<feature type="signal peptide" evidence="6">
    <location>
        <begin position="1"/>
        <end position="22"/>
    </location>
</feature>
<protein>
    <submittedName>
        <fullName evidence="7">Sugar ABC transporter substrate-binding protein</fullName>
    </submittedName>
</protein>
<feature type="chain" id="PRO_5038771748" evidence="6">
    <location>
        <begin position="23"/>
        <end position="448"/>
    </location>
</feature>
<evidence type="ECO:0000256" key="2">
    <source>
        <dbReference type="ARBA" id="ARBA00022729"/>
    </source>
</evidence>
<evidence type="ECO:0000256" key="3">
    <source>
        <dbReference type="ARBA" id="ARBA00023136"/>
    </source>
</evidence>
<dbReference type="SUPFAM" id="SSF53850">
    <property type="entry name" value="Periplasmic binding protein-like II"/>
    <property type="match status" value="1"/>
</dbReference>
<keyword evidence="3" id="KW-0472">Membrane</keyword>
<organism evidence="7 8">
    <name type="scientific">Bacillus gobiensis</name>
    <dbReference type="NCBI Taxonomy" id="1441095"/>
    <lineage>
        <taxon>Bacteria</taxon>
        <taxon>Bacillati</taxon>
        <taxon>Bacillota</taxon>
        <taxon>Bacilli</taxon>
        <taxon>Bacillales</taxon>
        <taxon>Bacillaceae</taxon>
        <taxon>Bacillus</taxon>
    </lineage>
</organism>
<dbReference type="PANTHER" id="PTHR43649:SF33">
    <property type="entry name" value="POLYGALACTURONAN_RHAMNOGALACTURONAN-BINDING PROTEIN YTCQ"/>
    <property type="match status" value="1"/>
</dbReference>
<dbReference type="OrthoDB" id="9782846at2"/>
<dbReference type="PATRIC" id="fig|1441095.3.peg.1712"/>
<dbReference type="InterPro" id="IPR050490">
    <property type="entry name" value="Bact_solute-bd_prot1"/>
</dbReference>
<evidence type="ECO:0000313" key="8">
    <source>
        <dbReference type="Proteomes" id="UP000067625"/>
    </source>
</evidence>
<keyword evidence="8" id="KW-1185">Reference proteome</keyword>
<keyword evidence="1" id="KW-1003">Cell membrane</keyword>
<keyword evidence="4" id="KW-0564">Palmitate</keyword>